<organism evidence="4 5">
    <name type="scientific">Aplysia californica</name>
    <name type="common">California sea hare</name>
    <dbReference type="NCBI Taxonomy" id="6500"/>
    <lineage>
        <taxon>Eukaryota</taxon>
        <taxon>Metazoa</taxon>
        <taxon>Spiralia</taxon>
        <taxon>Lophotrochozoa</taxon>
        <taxon>Mollusca</taxon>
        <taxon>Gastropoda</taxon>
        <taxon>Heterobranchia</taxon>
        <taxon>Euthyneura</taxon>
        <taxon>Tectipleura</taxon>
        <taxon>Aplysiida</taxon>
        <taxon>Aplysioidea</taxon>
        <taxon>Aplysiidae</taxon>
        <taxon>Aplysia</taxon>
    </lineage>
</organism>
<comment type="similarity">
    <text evidence="1">Belongs to the thioredoxin family.</text>
</comment>
<feature type="domain" description="Thioredoxin" evidence="3">
    <location>
        <begin position="7"/>
        <end position="120"/>
    </location>
</feature>
<sequence length="126" mass="14258">MTSVVTVHGHEALSKALKEKSSNAYVVFYADPDENSMSWCPDCRNADPVLRRHLSRLPSDAQVIFCYVGDRPQWKDQNNSFRTDPVYKLTSVPTVINMATKDRLVEGQCIEDKLVKTFFSNGEDSV</sequence>
<reference evidence="5" key="1">
    <citation type="submission" date="2025-08" db="UniProtKB">
        <authorList>
            <consortium name="RefSeq"/>
        </authorList>
    </citation>
    <scope>IDENTIFICATION</scope>
</reference>
<dbReference type="InterPro" id="IPR036249">
    <property type="entry name" value="Thioredoxin-like_sf"/>
</dbReference>
<keyword evidence="4" id="KW-1185">Reference proteome</keyword>
<proteinExistence type="inferred from homology"/>
<dbReference type="PANTHER" id="PTHR12452:SF0">
    <property type="entry name" value="THIOREDOXIN DOMAIN-CONTAINING PROTEIN 17"/>
    <property type="match status" value="1"/>
</dbReference>
<protein>
    <recommendedName>
        <fullName evidence="2">Thioredoxin domain-containing protein 17</fullName>
    </recommendedName>
</protein>
<accession>A0ABM0JRA7</accession>
<gene>
    <name evidence="5" type="primary">LOC101863588</name>
</gene>
<dbReference type="RefSeq" id="XP_005099707.1">
    <property type="nucleotide sequence ID" value="XM_005099650.3"/>
</dbReference>
<evidence type="ECO:0000313" key="4">
    <source>
        <dbReference type="Proteomes" id="UP000694888"/>
    </source>
</evidence>
<evidence type="ECO:0000256" key="2">
    <source>
        <dbReference type="ARBA" id="ARBA00016949"/>
    </source>
</evidence>
<dbReference type="InterPro" id="IPR010357">
    <property type="entry name" value="TXNDC17_dom"/>
</dbReference>
<evidence type="ECO:0000259" key="3">
    <source>
        <dbReference type="Pfam" id="PF06110"/>
    </source>
</evidence>
<dbReference type="Gene3D" id="3.40.30.10">
    <property type="entry name" value="Glutaredoxin"/>
    <property type="match status" value="1"/>
</dbReference>
<dbReference type="InterPro" id="IPR045108">
    <property type="entry name" value="TXNDC17-like"/>
</dbReference>
<dbReference type="SUPFAM" id="SSF52833">
    <property type="entry name" value="Thioredoxin-like"/>
    <property type="match status" value="1"/>
</dbReference>
<dbReference type="PANTHER" id="PTHR12452">
    <property type="entry name" value="42-9-9 PROTEIN-RELATED"/>
    <property type="match status" value="1"/>
</dbReference>
<dbReference type="Pfam" id="PF06110">
    <property type="entry name" value="TXD17-like_Trx"/>
    <property type="match status" value="1"/>
</dbReference>
<name>A0ABM0JRA7_APLCA</name>
<evidence type="ECO:0000313" key="5">
    <source>
        <dbReference type="RefSeq" id="XP_005099707.1"/>
    </source>
</evidence>
<evidence type="ECO:0000256" key="1">
    <source>
        <dbReference type="ARBA" id="ARBA00008987"/>
    </source>
</evidence>
<dbReference type="Proteomes" id="UP000694888">
    <property type="component" value="Unplaced"/>
</dbReference>
<dbReference type="GeneID" id="101863588"/>